<dbReference type="SUPFAM" id="SSF54593">
    <property type="entry name" value="Glyoxalase/Bleomycin resistance protein/Dihydroxybiphenyl dioxygenase"/>
    <property type="match status" value="1"/>
</dbReference>
<accession>A0AA37SWV2</accession>
<gene>
    <name evidence="2" type="ORF">GCM10007852_14600</name>
</gene>
<dbReference type="AlphaFoldDB" id="A0AA37SWV2"/>
<dbReference type="Proteomes" id="UP001156601">
    <property type="component" value="Unassembled WGS sequence"/>
</dbReference>
<comment type="caution">
    <text evidence="2">The sequence shown here is derived from an EMBL/GenBank/DDBJ whole genome shotgun (WGS) entry which is preliminary data.</text>
</comment>
<keyword evidence="3" id="KW-1185">Reference proteome</keyword>
<protein>
    <submittedName>
        <fullName evidence="2">Glyoxalase</fullName>
    </submittedName>
</protein>
<reference evidence="2" key="2">
    <citation type="submission" date="2023-01" db="EMBL/GenBank/DDBJ databases">
        <title>Draft genome sequence of Agaribacter marinus strain NBRC 110023.</title>
        <authorList>
            <person name="Sun Q."/>
            <person name="Mori K."/>
        </authorList>
    </citation>
    <scope>NUCLEOTIDE SEQUENCE</scope>
    <source>
        <strain evidence="2">NBRC 110023</strain>
    </source>
</reference>
<proteinExistence type="predicted"/>
<dbReference type="Gene3D" id="3.10.180.10">
    <property type="entry name" value="2,3-Dihydroxybiphenyl 1,2-Dioxygenase, domain 1"/>
    <property type="match status" value="1"/>
</dbReference>
<name>A0AA37SWV2_9ALTE</name>
<dbReference type="PROSITE" id="PS51819">
    <property type="entry name" value="VOC"/>
    <property type="match status" value="1"/>
</dbReference>
<dbReference type="InterPro" id="IPR029068">
    <property type="entry name" value="Glyas_Bleomycin-R_OHBP_Dase"/>
</dbReference>
<evidence type="ECO:0000313" key="2">
    <source>
        <dbReference type="EMBL" id="GLR70552.1"/>
    </source>
</evidence>
<dbReference type="InterPro" id="IPR004360">
    <property type="entry name" value="Glyas_Fos-R_dOase_dom"/>
</dbReference>
<sequence>MILEHLNIVVSQLDETLAFYKVAFPHWRVRGQGTQTWYGTKRRWMHFGDDDQYITFNDSGTGFNRDLQTNDLGLSHFGYITHNIEALIERLDKAGFPIAKSGNNTPFRRNVYFIDPNGFEIEFIQYLSDLPKERNQYE</sequence>
<reference evidence="2" key="1">
    <citation type="journal article" date="2014" name="Int. J. Syst. Evol. Microbiol.">
        <title>Complete genome sequence of Corynebacterium casei LMG S-19264T (=DSM 44701T), isolated from a smear-ripened cheese.</title>
        <authorList>
            <consortium name="US DOE Joint Genome Institute (JGI-PGF)"/>
            <person name="Walter F."/>
            <person name="Albersmeier A."/>
            <person name="Kalinowski J."/>
            <person name="Ruckert C."/>
        </authorList>
    </citation>
    <scope>NUCLEOTIDE SEQUENCE</scope>
    <source>
        <strain evidence="2">NBRC 110023</strain>
    </source>
</reference>
<dbReference type="RefSeq" id="WP_284216846.1">
    <property type="nucleotide sequence ID" value="NZ_BSOT01000005.1"/>
</dbReference>
<dbReference type="EMBL" id="BSOT01000005">
    <property type="protein sequence ID" value="GLR70552.1"/>
    <property type="molecule type" value="Genomic_DNA"/>
</dbReference>
<evidence type="ECO:0000259" key="1">
    <source>
        <dbReference type="PROSITE" id="PS51819"/>
    </source>
</evidence>
<dbReference type="InterPro" id="IPR037523">
    <property type="entry name" value="VOC_core"/>
</dbReference>
<dbReference type="CDD" id="cd06587">
    <property type="entry name" value="VOC"/>
    <property type="match status" value="1"/>
</dbReference>
<dbReference type="Pfam" id="PF00903">
    <property type="entry name" value="Glyoxalase"/>
    <property type="match status" value="1"/>
</dbReference>
<evidence type="ECO:0000313" key="3">
    <source>
        <dbReference type="Proteomes" id="UP001156601"/>
    </source>
</evidence>
<organism evidence="2 3">
    <name type="scientific">Agaribacter marinus</name>
    <dbReference type="NCBI Taxonomy" id="1431249"/>
    <lineage>
        <taxon>Bacteria</taxon>
        <taxon>Pseudomonadati</taxon>
        <taxon>Pseudomonadota</taxon>
        <taxon>Gammaproteobacteria</taxon>
        <taxon>Alteromonadales</taxon>
        <taxon>Alteromonadaceae</taxon>
        <taxon>Agaribacter</taxon>
    </lineage>
</organism>
<feature type="domain" description="VOC" evidence="1">
    <location>
        <begin position="2"/>
        <end position="126"/>
    </location>
</feature>